<protein>
    <submittedName>
        <fullName evidence="1">Serine/threonine-protein kinase HT1</fullName>
    </submittedName>
</protein>
<dbReference type="PROSITE" id="PS00108">
    <property type="entry name" value="PROTEIN_KINASE_ST"/>
    <property type="match status" value="1"/>
</dbReference>
<reference evidence="1" key="1">
    <citation type="submission" date="2015-06" db="UniProtKB">
        <authorList>
            <consortium name="EnsemblPlants"/>
        </authorList>
    </citation>
    <scope>IDENTIFICATION</scope>
</reference>
<dbReference type="GO" id="GO:0004674">
    <property type="term" value="F:protein serine/threonine kinase activity"/>
    <property type="evidence" value="ECO:0007669"/>
    <property type="project" value="TreeGrafter"/>
</dbReference>
<dbReference type="Gene3D" id="1.10.510.10">
    <property type="entry name" value="Transferase(Phosphotransferase) domain 1"/>
    <property type="match status" value="1"/>
</dbReference>
<dbReference type="PROSITE" id="PS50011">
    <property type="entry name" value="PROTEIN_KINASE_DOM"/>
    <property type="match status" value="1"/>
</dbReference>
<dbReference type="PRINTS" id="PR00109">
    <property type="entry name" value="TYRKINASE"/>
</dbReference>
<dbReference type="GO" id="GO:0005886">
    <property type="term" value="C:plasma membrane"/>
    <property type="evidence" value="ECO:0007669"/>
    <property type="project" value="TreeGrafter"/>
</dbReference>
<organism evidence="1">
    <name type="scientific">Aegilops tauschii</name>
    <name type="common">Tausch's goatgrass</name>
    <name type="synonym">Aegilops squarrosa</name>
    <dbReference type="NCBI Taxonomy" id="37682"/>
    <lineage>
        <taxon>Eukaryota</taxon>
        <taxon>Viridiplantae</taxon>
        <taxon>Streptophyta</taxon>
        <taxon>Embryophyta</taxon>
        <taxon>Tracheophyta</taxon>
        <taxon>Spermatophyta</taxon>
        <taxon>Magnoliopsida</taxon>
        <taxon>Liliopsida</taxon>
        <taxon>Poales</taxon>
        <taxon>Poaceae</taxon>
        <taxon>BOP clade</taxon>
        <taxon>Pooideae</taxon>
        <taxon>Triticodae</taxon>
        <taxon>Triticeae</taxon>
        <taxon>Triticinae</taxon>
        <taxon>Aegilops</taxon>
    </lineage>
</organism>
<dbReference type="PANTHER" id="PTHR44329">
    <property type="entry name" value="SERINE/THREONINE-PROTEIN KINASE TNNI3K-RELATED"/>
    <property type="match status" value="1"/>
</dbReference>
<dbReference type="Pfam" id="PF07714">
    <property type="entry name" value="PK_Tyr_Ser-Thr"/>
    <property type="match status" value="1"/>
</dbReference>
<dbReference type="EnsemblPlants" id="EMT06750">
    <property type="protein sequence ID" value="EMT06750"/>
    <property type="gene ID" value="F775_12050"/>
</dbReference>
<dbReference type="InterPro" id="IPR000719">
    <property type="entry name" value="Prot_kinase_dom"/>
</dbReference>
<dbReference type="AlphaFoldDB" id="M8AYL3"/>
<sequence length="334" mass="37412">MEKQLRKGEGDRPMASWEIDLAKLDIHHREPPGSFGSFCSATYNGRKVLAKLLDQGEDGFMTETEISTRREAFRKEVAVWKELNHRNVARFIGASTGTTDRSIPADSGESSAPIDLPERACCVVVEYLCLGTLRQRLYAHRERKIGYKIVVEFALDLANGLSYLHSKDIVHRDVKPENMLLDAEAVVKIADFGVTRVQAKNPEDMTGMTGTLGYMAPEVIEGKPYDRKCDVYSFGICLWAIYCCDIPYYPGMSSIEISSAVVHNNLRPKIPRCCPTRLANIMKRCWDADPDKRPEMKEVVHLLEDLDTTKGGGMIPEGTNPGCFCFFGPRRVGP</sequence>
<dbReference type="PANTHER" id="PTHR44329:SF287">
    <property type="entry name" value="OS12G0605900 PROTEIN"/>
    <property type="match status" value="1"/>
</dbReference>
<dbReference type="CDD" id="cd13999">
    <property type="entry name" value="STKc_MAP3K-like"/>
    <property type="match status" value="1"/>
</dbReference>
<dbReference type="SMART" id="SM00220">
    <property type="entry name" value="S_TKc"/>
    <property type="match status" value="1"/>
</dbReference>
<dbReference type="OMA" id="WNEDARE"/>
<dbReference type="InterPro" id="IPR011009">
    <property type="entry name" value="Kinase-like_dom_sf"/>
</dbReference>
<dbReference type="Gene3D" id="3.30.200.20">
    <property type="entry name" value="Phosphorylase Kinase, domain 1"/>
    <property type="match status" value="1"/>
</dbReference>
<name>M8AYL3_AEGTA</name>
<dbReference type="InterPro" id="IPR051681">
    <property type="entry name" value="Ser/Thr_Kinases-Pseudokinases"/>
</dbReference>
<proteinExistence type="predicted"/>
<accession>M8AYL3</accession>
<dbReference type="InterPro" id="IPR008271">
    <property type="entry name" value="Ser/Thr_kinase_AS"/>
</dbReference>
<dbReference type="SUPFAM" id="SSF56112">
    <property type="entry name" value="Protein kinase-like (PK-like)"/>
    <property type="match status" value="1"/>
</dbReference>
<dbReference type="InterPro" id="IPR001245">
    <property type="entry name" value="Ser-Thr/Tyr_kinase_cat_dom"/>
</dbReference>
<evidence type="ECO:0000313" key="1">
    <source>
        <dbReference type="EnsemblPlants" id="EMT06750"/>
    </source>
</evidence>
<dbReference type="GO" id="GO:0005524">
    <property type="term" value="F:ATP binding"/>
    <property type="evidence" value="ECO:0007669"/>
    <property type="project" value="InterPro"/>
</dbReference>
<dbReference type="PIRSF" id="PIRSF000654">
    <property type="entry name" value="Integrin-linked_kinase"/>
    <property type="match status" value="1"/>
</dbReference>